<dbReference type="AlphaFoldDB" id="Q73L93"/>
<protein>
    <submittedName>
        <fullName evidence="1">Uncharacterized protein</fullName>
    </submittedName>
</protein>
<evidence type="ECO:0000313" key="2">
    <source>
        <dbReference type="Proteomes" id="UP000008212"/>
    </source>
</evidence>
<evidence type="ECO:0000313" key="1">
    <source>
        <dbReference type="EMBL" id="AAS12486.1"/>
    </source>
</evidence>
<sequence length="40" mass="4419">MQKVFIGGMINSSAEIQPHCLSAEFCTYGTKHRIIVCSFA</sequence>
<name>Q73L93_TREDE</name>
<accession>Q73L93</accession>
<dbReference type="KEGG" id="tde:TDE_1972"/>
<dbReference type="STRING" id="243275.TDE_1972"/>
<keyword evidence="2" id="KW-1185">Reference proteome</keyword>
<gene>
    <name evidence="1" type="ordered locus">TDE_1972</name>
</gene>
<reference evidence="1 2" key="1">
    <citation type="journal article" date="2004" name="Proc. Natl. Acad. Sci. U.S.A.">
        <title>Comparison of the genome of the oral pathogen Treponema denticola with other spirochete genomes.</title>
        <authorList>
            <person name="Seshadri R."/>
            <person name="Myers G.S."/>
            <person name="Tettelin H."/>
            <person name="Eisen J.A."/>
            <person name="Heidelberg J.F."/>
            <person name="Dodson R.J."/>
            <person name="Davidsen T.M."/>
            <person name="DeBoy R.T."/>
            <person name="Fouts D.E."/>
            <person name="Haft D.H."/>
            <person name="Selengut J."/>
            <person name="Ren Q."/>
            <person name="Brinkac L.M."/>
            <person name="Madupu R."/>
            <person name="Kolonay J."/>
            <person name="Durkin S.A."/>
            <person name="Daugherty S.C."/>
            <person name="Shetty J."/>
            <person name="Shvartsbeyn A."/>
            <person name="Gebregeorgis E."/>
            <person name="Geer K."/>
            <person name="Tsegaye G."/>
            <person name="Malek J."/>
            <person name="Ayodeji B."/>
            <person name="Shatsman S."/>
            <person name="McLeod M.P."/>
            <person name="Smajs D."/>
            <person name="Howell J.K."/>
            <person name="Pal S."/>
            <person name="Amin A."/>
            <person name="Vashisth P."/>
            <person name="McNeill T.Z."/>
            <person name="Xiang Q."/>
            <person name="Sodergren E."/>
            <person name="Baca E."/>
            <person name="Weinstock G.M."/>
            <person name="Norris S.J."/>
            <person name="Fraser C.M."/>
            <person name="Paulsen I.T."/>
        </authorList>
    </citation>
    <scope>NUCLEOTIDE SEQUENCE [LARGE SCALE GENOMIC DNA]</scope>
    <source>
        <strain evidence="2">ATCC 35405 / DSM 14222 / CIP 103919 / JCM 8153 / KCTC 15104</strain>
    </source>
</reference>
<dbReference type="HOGENOM" id="CLU_3298098_0_0_12"/>
<organism evidence="1 2">
    <name type="scientific">Treponema denticola (strain ATCC 35405 / DSM 14222 / CIP 103919 / JCM 8153 / KCTC 15104)</name>
    <dbReference type="NCBI Taxonomy" id="243275"/>
    <lineage>
        <taxon>Bacteria</taxon>
        <taxon>Pseudomonadati</taxon>
        <taxon>Spirochaetota</taxon>
        <taxon>Spirochaetia</taxon>
        <taxon>Spirochaetales</taxon>
        <taxon>Treponemataceae</taxon>
        <taxon>Treponema</taxon>
    </lineage>
</organism>
<dbReference type="EMBL" id="AE017226">
    <property type="protein sequence ID" value="AAS12486.1"/>
    <property type="molecule type" value="Genomic_DNA"/>
</dbReference>
<dbReference type="Proteomes" id="UP000008212">
    <property type="component" value="Chromosome"/>
</dbReference>
<proteinExistence type="predicted"/>
<dbReference type="PaxDb" id="243275-TDE_1972"/>
<dbReference type="PATRIC" id="fig|243275.7.peg.1864"/>